<dbReference type="GeneID" id="60324926"/>
<feature type="coiled-coil region" evidence="1">
    <location>
        <begin position="72"/>
        <end position="99"/>
    </location>
</feature>
<evidence type="ECO:0000313" key="3">
    <source>
        <dbReference type="Proteomes" id="UP000501459"/>
    </source>
</evidence>
<dbReference type="EMBL" id="MT310859">
    <property type="protein sequence ID" value="QJD50362.1"/>
    <property type="molecule type" value="Genomic_DNA"/>
</dbReference>
<protein>
    <submittedName>
        <fullName evidence="2">Uncharacterized protein</fullName>
    </submittedName>
</protein>
<reference evidence="3" key="1">
    <citation type="submission" date="2020-04" db="EMBL/GenBank/DDBJ databases">
        <authorList>
            <person name="Beauchamp P."/>
            <person name="Lattanzi R."/>
            <person name="Bidaburu M."/>
            <person name="Columbini C."/>
            <person name="Evard R."/>
            <person name="Fitzgerald S."/>
            <person name="Lopez A.J."/>
            <person name="Braley A."/>
            <person name="Ettinger A.-S.H."/>
            <person name="Anders K.R."/>
            <person name="Garlena R.A."/>
            <person name="Russell D.A."/>
            <person name="Pope W.H."/>
            <person name="Jacobs-Sera D."/>
            <person name="Hatfull G.F."/>
        </authorList>
    </citation>
    <scope>NUCLEOTIDE SEQUENCE [LARGE SCALE GENOMIC DNA]</scope>
</reference>
<name>A0A6M3SZD9_9CAUD</name>
<dbReference type="KEGG" id="vg:60324926"/>
<evidence type="ECO:0000256" key="1">
    <source>
        <dbReference type="SAM" id="Coils"/>
    </source>
</evidence>
<proteinExistence type="predicted"/>
<evidence type="ECO:0000313" key="2">
    <source>
        <dbReference type="EMBL" id="QJD50362.1"/>
    </source>
</evidence>
<dbReference type="Proteomes" id="UP000501459">
    <property type="component" value="Segment"/>
</dbReference>
<dbReference type="RefSeq" id="YP_009953453.1">
    <property type="nucleotide sequence ID" value="NC_051622.1"/>
</dbReference>
<accession>A0A6M3SZD9</accession>
<sequence>MSNFAQVGKVVVRNAQIGNQGIRDVEVIVGVRADLGQVVVQADGRTSNPVPGLRADEAAALGALLTNAASAAGELAAAYRAYQDALQAAEDKLAAAMNGGGQ</sequence>
<organism evidence="2 3">
    <name type="scientific">Mycobacterium phage MarkPhew</name>
    <dbReference type="NCBI Taxonomy" id="2725625"/>
    <lineage>
        <taxon>Viruses</taxon>
        <taxon>Duplodnaviria</taxon>
        <taxon>Heunggongvirae</taxon>
        <taxon>Uroviricota</taxon>
        <taxon>Caudoviricetes</taxon>
        <taxon>Weiservirinae</taxon>
        <taxon>Anayavirus</taxon>
        <taxon>Anayavirus markphew</taxon>
    </lineage>
</organism>
<gene>
    <name evidence="2" type="primary">62</name>
    <name evidence="2" type="ORF">SEA_MARKPHEW_62</name>
</gene>
<keyword evidence="1" id="KW-0175">Coiled coil</keyword>
<keyword evidence="3" id="KW-1185">Reference proteome</keyword>